<dbReference type="Gene3D" id="1.10.3210.10">
    <property type="entry name" value="Hypothetical protein af1432"/>
    <property type="match status" value="1"/>
</dbReference>
<name>A0A6L5G6M0_9ACTN</name>
<dbReference type="AlphaFoldDB" id="A0A6L5G6M0"/>
<comment type="caution">
    <text evidence="2">The sequence shown here is derived from an EMBL/GenBank/DDBJ whole genome shotgun (WGS) entry which is preliminary data.</text>
</comment>
<dbReference type="InterPro" id="IPR006674">
    <property type="entry name" value="HD_domain"/>
</dbReference>
<accession>A0A6L5G6M0</accession>
<protein>
    <submittedName>
        <fullName evidence="2">HD domain-containing protein</fullName>
    </submittedName>
</protein>
<feature type="domain" description="HD" evidence="1">
    <location>
        <begin position="20"/>
        <end position="106"/>
    </location>
</feature>
<evidence type="ECO:0000313" key="2">
    <source>
        <dbReference type="EMBL" id="MQM25248.1"/>
    </source>
</evidence>
<dbReference type="NCBIfam" id="TIGR00277">
    <property type="entry name" value="HDIG"/>
    <property type="match status" value="1"/>
</dbReference>
<dbReference type="Pfam" id="PF01966">
    <property type="entry name" value="HD"/>
    <property type="match status" value="1"/>
</dbReference>
<dbReference type="InterPro" id="IPR006675">
    <property type="entry name" value="HDIG_dom"/>
</dbReference>
<dbReference type="EMBL" id="WIAO01000005">
    <property type="protein sequence ID" value="MQM25248.1"/>
    <property type="molecule type" value="Genomic_DNA"/>
</dbReference>
<proteinExistence type="predicted"/>
<dbReference type="Proteomes" id="UP000477750">
    <property type="component" value="Unassembled WGS sequence"/>
</dbReference>
<keyword evidence="3" id="KW-1185">Reference proteome</keyword>
<evidence type="ECO:0000313" key="3">
    <source>
        <dbReference type="Proteomes" id="UP000477750"/>
    </source>
</evidence>
<dbReference type="SUPFAM" id="SSF109604">
    <property type="entry name" value="HD-domain/PDEase-like"/>
    <property type="match status" value="1"/>
</dbReference>
<evidence type="ECO:0000259" key="1">
    <source>
        <dbReference type="Pfam" id="PF01966"/>
    </source>
</evidence>
<organism evidence="2 3">
    <name type="scientific">Glycomyces albidus</name>
    <dbReference type="NCBI Taxonomy" id="2656774"/>
    <lineage>
        <taxon>Bacteria</taxon>
        <taxon>Bacillati</taxon>
        <taxon>Actinomycetota</taxon>
        <taxon>Actinomycetes</taxon>
        <taxon>Glycomycetales</taxon>
        <taxon>Glycomycetaceae</taxon>
        <taxon>Glycomyces</taxon>
    </lineage>
</organism>
<gene>
    <name evidence="2" type="ORF">GFD30_06645</name>
</gene>
<reference evidence="2 3" key="1">
    <citation type="submission" date="2019-10" db="EMBL/GenBank/DDBJ databases">
        <title>Glycomyces albidus sp. nov., a novel actinomycete isolated from rhizosphere soil of wheat (Triticum aestivum L.).</title>
        <authorList>
            <person name="Qian L."/>
        </authorList>
    </citation>
    <scope>NUCLEOTIDE SEQUENCE [LARGE SCALE GENOMIC DNA]</scope>
    <source>
        <strain evidence="2 3">NEAU-7082</strain>
    </source>
</reference>
<sequence length="181" mass="20292">MADRAWGIAELKLSEVLPRRWRHVQAVAARADRVASILAESNDRELLVSAAVLHDIGYAPSIAKTGFHPLDGARWLRDVEFDDRVAGLVAHHTNAVVEAELRGLDRELSGEFDREESQVADLLWYCDLTTGPDGQEFTVGERLAEIRERYEPGSVVAEFIDRSAGEFFEVVKRVEDEFSPT</sequence>